<protein>
    <submittedName>
        <fullName evidence="2">Uncharacterized protein LOC105851556</fullName>
    </submittedName>
</protein>
<keyword evidence="1" id="KW-1185">Reference proteome</keyword>
<dbReference type="InterPro" id="IPR021109">
    <property type="entry name" value="Peptidase_aspartic_dom_sf"/>
</dbReference>
<dbReference type="AlphaFoldDB" id="A0A1S3DXC3"/>
<dbReference type="Proteomes" id="UP000087171">
    <property type="component" value="Chromosome Ca2"/>
</dbReference>
<evidence type="ECO:0000313" key="1">
    <source>
        <dbReference type="Proteomes" id="UP000087171"/>
    </source>
</evidence>
<organism evidence="1 2">
    <name type="scientific">Cicer arietinum</name>
    <name type="common">Chickpea</name>
    <name type="synonym">Garbanzo</name>
    <dbReference type="NCBI Taxonomy" id="3827"/>
    <lineage>
        <taxon>Eukaryota</taxon>
        <taxon>Viridiplantae</taxon>
        <taxon>Streptophyta</taxon>
        <taxon>Embryophyta</taxon>
        <taxon>Tracheophyta</taxon>
        <taxon>Spermatophyta</taxon>
        <taxon>Magnoliopsida</taxon>
        <taxon>eudicotyledons</taxon>
        <taxon>Gunneridae</taxon>
        <taxon>Pentapetalae</taxon>
        <taxon>rosids</taxon>
        <taxon>fabids</taxon>
        <taxon>Fabales</taxon>
        <taxon>Fabaceae</taxon>
        <taxon>Papilionoideae</taxon>
        <taxon>50 kb inversion clade</taxon>
        <taxon>NPAAA clade</taxon>
        <taxon>Hologalegina</taxon>
        <taxon>IRL clade</taxon>
        <taxon>Cicereae</taxon>
        <taxon>Cicer</taxon>
    </lineage>
</organism>
<dbReference type="RefSeq" id="XP_012568127.1">
    <property type="nucleotide sequence ID" value="XM_012712673.1"/>
</dbReference>
<name>A0A1S3DXC3_CICAR</name>
<proteinExistence type="predicted"/>
<dbReference type="PANTHER" id="PTHR33067">
    <property type="entry name" value="RNA-DIRECTED DNA POLYMERASE-RELATED"/>
    <property type="match status" value="1"/>
</dbReference>
<dbReference type="PANTHER" id="PTHR33067:SF31">
    <property type="entry name" value="RNA-DIRECTED DNA POLYMERASE"/>
    <property type="match status" value="1"/>
</dbReference>
<reference evidence="1" key="1">
    <citation type="journal article" date="2013" name="Nat. Biotechnol.">
        <title>Draft genome sequence of chickpea (Cicer arietinum) provides a resource for trait improvement.</title>
        <authorList>
            <person name="Varshney R.K."/>
            <person name="Song C."/>
            <person name="Saxena R.K."/>
            <person name="Azam S."/>
            <person name="Yu S."/>
            <person name="Sharpe A.G."/>
            <person name="Cannon S."/>
            <person name="Baek J."/>
            <person name="Rosen B.D."/>
            <person name="Tar'an B."/>
            <person name="Millan T."/>
            <person name="Zhang X."/>
            <person name="Ramsay L.D."/>
            <person name="Iwata A."/>
            <person name="Wang Y."/>
            <person name="Nelson W."/>
            <person name="Farmer A.D."/>
            <person name="Gaur P.M."/>
            <person name="Soderlund C."/>
            <person name="Penmetsa R.V."/>
            <person name="Xu C."/>
            <person name="Bharti A.K."/>
            <person name="He W."/>
            <person name="Winter P."/>
            <person name="Zhao S."/>
            <person name="Hane J.K."/>
            <person name="Carrasquilla-Garcia N."/>
            <person name="Condie J.A."/>
            <person name="Upadhyaya H.D."/>
            <person name="Luo M.C."/>
            <person name="Thudi M."/>
            <person name="Gowda C.L."/>
            <person name="Singh N.P."/>
            <person name="Lichtenzveig J."/>
            <person name="Gali K.K."/>
            <person name="Rubio J."/>
            <person name="Nadarajan N."/>
            <person name="Dolezel J."/>
            <person name="Bansal K.C."/>
            <person name="Xu X."/>
            <person name="Edwards D."/>
            <person name="Zhang G."/>
            <person name="Kahl G."/>
            <person name="Gil J."/>
            <person name="Singh K.B."/>
            <person name="Datta S.K."/>
            <person name="Jackson S.A."/>
            <person name="Wang J."/>
            <person name="Cook D.R."/>
        </authorList>
    </citation>
    <scope>NUCLEOTIDE SEQUENCE [LARGE SCALE GENOMIC DNA]</scope>
    <source>
        <strain evidence="1">cv. CDC Frontier</strain>
    </source>
</reference>
<sequence>MIKLSEECSTIVLKKWPPKLKDSGSWVYKNPNRLTFLYSLLTDMEDVLVKVDKFIFPAHFVVLDMEEDKEVSIILGRPFLATGKNSIDVQQGKLTLRLGDEEIEFKVFHYFKNPSSFASYSFIKANDINDKVKHDNFENFRMHDRLEKHLILHDPNIIVGDEIIILPSPETHSPHRK</sequence>
<gene>
    <name evidence="2" type="primary">LOC105851556</name>
</gene>
<reference evidence="2" key="2">
    <citation type="submission" date="2025-08" db="UniProtKB">
        <authorList>
            <consortium name="RefSeq"/>
        </authorList>
    </citation>
    <scope>IDENTIFICATION</scope>
    <source>
        <tissue evidence="2">Etiolated seedlings</tissue>
    </source>
</reference>
<dbReference type="OrthoDB" id="1744168at2759"/>
<evidence type="ECO:0000313" key="2">
    <source>
        <dbReference type="RefSeq" id="XP_012568127.1"/>
    </source>
</evidence>
<accession>A0A1S3DXC3</accession>
<dbReference type="Gene3D" id="2.40.70.10">
    <property type="entry name" value="Acid Proteases"/>
    <property type="match status" value="1"/>
</dbReference>